<dbReference type="Proteomes" id="UP001500842">
    <property type="component" value="Unassembled WGS sequence"/>
</dbReference>
<dbReference type="PANTHER" id="PTHR24220">
    <property type="entry name" value="IMPORT ATP-BINDING PROTEIN"/>
    <property type="match status" value="1"/>
</dbReference>
<evidence type="ECO:0000259" key="4">
    <source>
        <dbReference type="PROSITE" id="PS50893"/>
    </source>
</evidence>
<evidence type="ECO:0000313" key="6">
    <source>
        <dbReference type="Proteomes" id="UP001500842"/>
    </source>
</evidence>
<dbReference type="InterPro" id="IPR017871">
    <property type="entry name" value="ABC_transporter-like_CS"/>
</dbReference>
<dbReference type="InterPro" id="IPR015854">
    <property type="entry name" value="ABC_transpr_LolD-like"/>
</dbReference>
<sequence>MLPVVRASGLRKTHPAAGGERVVALDDVDLAVLPGEISVITGPSGSGKSTLLQIVAGLDRPDAGTVHLGDVEITGLGDRRLAELRRRRMGFVFQSFNLIDSLSVRDNIVLPLELDGRTAAPDVLTRLVEELGIGDLLDRLPHQLSGGQQQRVAVARALLVDPDVLFADEPTGALDPDAAAQLADLLVALAHERGHAVVVVSHDPAVAARADRLHRMVAGRLYAVDPERV</sequence>
<dbReference type="InterPro" id="IPR027417">
    <property type="entry name" value="P-loop_NTPase"/>
</dbReference>
<dbReference type="InterPro" id="IPR003439">
    <property type="entry name" value="ABC_transporter-like_ATP-bd"/>
</dbReference>
<proteinExistence type="predicted"/>
<name>A0ABN1ZV14_9ACTN</name>
<dbReference type="RefSeq" id="WP_141006022.1">
    <property type="nucleotide sequence ID" value="NZ_BAAAOR010000004.1"/>
</dbReference>
<feature type="domain" description="ABC transporter" evidence="4">
    <location>
        <begin position="5"/>
        <end position="229"/>
    </location>
</feature>
<dbReference type="InterPro" id="IPR003593">
    <property type="entry name" value="AAA+_ATPase"/>
</dbReference>
<evidence type="ECO:0000256" key="1">
    <source>
        <dbReference type="ARBA" id="ARBA00022448"/>
    </source>
</evidence>
<reference evidence="5 6" key="1">
    <citation type="journal article" date="2019" name="Int. J. Syst. Evol. Microbiol.">
        <title>The Global Catalogue of Microorganisms (GCM) 10K type strain sequencing project: providing services to taxonomists for standard genome sequencing and annotation.</title>
        <authorList>
            <consortium name="The Broad Institute Genomics Platform"/>
            <consortium name="The Broad Institute Genome Sequencing Center for Infectious Disease"/>
            <person name="Wu L."/>
            <person name="Ma J."/>
        </authorList>
    </citation>
    <scope>NUCLEOTIDE SEQUENCE [LARGE SCALE GENOMIC DNA]</scope>
    <source>
        <strain evidence="5 6">JCM 14942</strain>
    </source>
</reference>
<dbReference type="EMBL" id="BAAAOR010000004">
    <property type="protein sequence ID" value="GAA1505172.1"/>
    <property type="molecule type" value="Genomic_DNA"/>
</dbReference>
<dbReference type="InterPro" id="IPR017911">
    <property type="entry name" value="MacB-like_ATP-bd"/>
</dbReference>
<evidence type="ECO:0000256" key="2">
    <source>
        <dbReference type="ARBA" id="ARBA00022741"/>
    </source>
</evidence>
<dbReference type="Pfam" id="PF00005">
    <property type="entry name" value="ABC_tran"/>
    <property type="match status" value="1"/>
</dbReference>
<protein>
    <submittedName>
        <fullName evidence="5">ABC transporter ATP-binding protein</fullName>
    </submittedName>
</protein>
<dbReference type="SMART" id="SM00382">
    <property type="entry name" value="AAA"/>
    <property type="match status" value="1"/>
</dbReference>
<dbReference type="PANTHER" id="PTHR24220:SF685">
    <property type="entry name" value="ABC TRANSPORTER RELATED"/>
    <property type="match status" value="1"/>
</dbReference>
<dbReference type="CDD" id="cd03255">
    <property type="entry name" value="ABC_MJ0796_LolCDE_FtsE"/>
    <property type="match status" value="1"/>
</dbReference>
<keyword evidence="1" id="KW-0813">Transport</keyword>
<dbReference type="GO" id="GO:0005524">
    <property type="term" value="F:ATP binding"/>
    <property type="evidence" value="ECO:0007669"/>
    <property type="project" value="UniProtKB-KW"/>
</dbReference>
<dbReference type="PROSITE" id="PS50893">
    <property type="entry name" value="ABC_TRANSPORTER_2"/>
    <property type="match status" value="1"/>
</dbReference>
<evidence type="ECO:0000256" key="3">
    <source>
        <dbReference type="ARBA" id="ARBA00022840"/>
    </source>
</evidence>
<dbReference type="PROSITE" id="PS00211">
    <property type="entry name" value="ABC_TRANSPORTER_1"/>
    <property type="match status" value="1"/>
</dbReference>
<evidence type="ECO:0000313" key="5">
    <source>
        <dbReference type="EMBL" id="GAA1505172.1"/>
    </source>
</evidence>
<keyword evidence="2" id="KW-0547">Nucleotide-binding</keyword>
<keyword evidence="3 5" id="KW-0067">ATP-binding</keyword>
<dbReference type="Gene3D" id="3.40.50.300">
    <property type="entry name" value="P-loop containing nucleotide triphosphate hydrolases"/>
    <property type="match status" value="1"/>
</dbReference>
<comment type="caution">
    <text evidence="5">The sequence shown here is derived from an EMBL/GenBank/DDBJ whole genome shotgun (WGS) entry which is preliminary data.</text>
</comment>
<dbReference type="SUPFAM" id="SSF52540">
    <property type="entry name" value="P-loop containing nucleoside triphosphate hydrolases"/>
    <property type="match status" value="1"/>
</dbReference>
<accession>A0ABN1ZV14</accession>
<keyword evidence="6" id="KW-1185">Reference proteome</keyword>
<organism evidence="5 6">
    <name type="scientific">Nocardioides humi</name>
    <dbReference type="NCBI Taxonomy" id="449461"/>
    <lineage>
        <taxon>Bacteria</taxon>
        <taxon>Bacillati</taxon>
        <taxon>Actinomycetota</taxon>
        <taxon>Actinomycetes</taxon>
        <taxon>Propionibacteriales</taxon>
        <taxon>Nocardioidaceae</taxon>
        <taxon>Nocardioides</taxon>
    </lineage>
</organism>
<gene>
    <name evidence="5" type="ORF">GCM10009788_05930</name>
</gene>